<evidence type="ECO:0000313" key="9">
    <source>
        <dbReference type="Ensembl" id="ENSCINP00000036562.1"/>
    </source>
</evidence>
<dbReference type="InterPro" id="IPR036390">
    <property type="entry name" value="WH_DNA-bd_sf"/>
</dbReference>
<reference evidence="9" key="3">
    <citation type="submission" date="2025-08" db="UniProtKB">
        <authorList>
            <consortium name="Ensembl"/>
        </authorList>
    </citation>
    <scope>IDENTIFICATION</scope>
</reference>
<feature type="region of interest" description="Disordered" evidence="7">
    <location>
        <begin position="586"/>
        <end position="633"/>
    </location>
</feature>
<evidence type="ECO:0000256" key="1">
    <source>
        <dbReference type="ARBA" id="ARBA00004123"/>
    </source>
</evidence>
<evidence type="ECO:0000256" key="6">
    <source>
        <dbReference type="PROSITE-ProRule" id="PRU01324"/>
    </source>
</evidence>
<dbReference type="OMA" id="EAIEMRY"/>
<keyword evidence="4" id="KW-0804">Transcription</keyword>
<dbReference type="GO" id="GO:0042795">
    <property type="term" value="P:snRNA transcription by RNA polymerase II"/>
    <property type="evidence" value="ECO:0000318"/>
    <property type="project" value="GO_Central"/>
</dbReference>
<organism evidence="9 10">
    <name type="scientific">Ciona intestinalis</name>
    <name type="common">Transparent sea squirt</name>
    <name type="synonym">Ascidia intestinalis</name>
    <dbReference type="NCBI Taxonomy" id="7719"/>
    <lineage>
        <taxon>Eukaryota</taxon>
        <taxon>Metazoa</taxon>
        <taxon>Chordata</taxon>
        <taxon>Tunicata</taxon>
        <taxon>Ascidiacea</taxon>
        <taxon>Phlebobranchia</taxon>
        <taxon>Cionidae</taxon>
        <taxon>Ciona</taxon>
    </lineage>
</organism>
<protein>
    <recommendedName>
        <fullName evidence="8">OCEL domain-containing protein</fullName>
    </recommendedName>
</protein>
<dbReference type="FunCoup" id="H2Y3S7">
    <property type="interactions" value="104"/>
</dbReference>
<feature type="compositionally biased region" description="Polar residues" evidence="7">
    <location>
        <begin position="324"/>
        <end position="342"/>
    </location>
</feature>
<dbReference type="Pfam" id="PF07303">
    <property type="entry name" value="Occludin_ELL"/>
    <property type="match status" value="1"/>
</dbReference>
<feature type="compositionally biased region" description="Polar residues" evidence="7">
    <location>
        <begin position="295"/>
        <end position="308"/>
    </location>
</feature>
<accession>H2Y3S7</accession>
<evidence type="ECO:0000256" key="7">
    <source>
        <dbReference type="SAM" id="MobiDB-lite"/>
    </source>
</evidence>
<dbReference type="GeneTree" id="ENSGT00940000170989"/>
<reference evidence="10" key="1">
    <citation type="journal article" date="2002" name="Science">
        <title>The draft genome of Ciona intestinalis: insights into chordate and vertebrate origins.</title>
        <authorList>
            <person name="Dehal P."/>
            <person name="Satou Y."/>
            <person name="Campbell R.K."/>
            <person name="Chapman J."/>
            <person name="Degnan B."/>
            <person name="De Tomaso A."/>
            <person name="Davidson B."/>
            <person name="Di Gregorio A."/>
            <person name="Gelpke M."/>
            <person name="Goodstein D.M."/>
            <person name="Harafuji N."/>
            <person name="Hastings K.E."/>
            <person name="Ho I."/>
            <person name="Hotta K."/>
            <person name="Huang W."/>
            <person name="Kawashima T."/>
            <person name="Lemaire P."/>
            <person name="Martinez D."/>
            <person name="Meinertzhagen I.A."/>
            <person name="Necula S."/>
            <person name="Nonaka M."/>
            <person name="Putnam N."/>
            <person name="Rash S."/>
            <person name="Saiga H."/>
            <person name="Satake M."/>
            <person name="Terry A."/>
            <person name="Yamada L."/>
            <person name="Wang H.G."/>
            <person name="Awazu S."/>
            <person name="Azumi K."/>
            <person name="Boore J."/>
            <person name="Branno M."/>
            <person name="Chin-Bow S."/>
            <person name="DeSantis R."/>
            <person name="Doyle S."/>
            <person name="Francino P."/>
            <person name="Keys D.N."/>
            <person name="Haga S."/>
            <person name="Hayashi H."/>
            <person name="Hino K."/>
            <person name="Imai K.S."/>
            <person name="Inaba K."/>
            <person name="Kano S."/>
            <person name="Kobayashi K."/>
            <person name="Kobayashi M."/>
            <person name="Lee B.I."/>
            <person name="Makabe K.W."/>
            <person name="Manohar C."/>
            <person name="Matassi G."/>
            <person name="Medina M."/>
            <person name="Mochizuki Y."/>
            <person name="Mount S."/>
            <person name="Morishita T."/>
            <person name="Miura S."/>
            <person name="Nakayama A."/>
            <person name="Nishizaka S."/>
            <person name="Nomoto H."/>
            <person name="Ohta F."/>
            <person name="Oishi K."/>
            <person name="Rigoutsos I."/>
            <person name="Sano M."/>
            <person name="Sasaki A."/>
            <person name="Sasakura Y."/>
            <person name="Shoguchi E."/>
            <person name="Shin-i T."/>
            <person name="Spagnuolo A."/>
            <person name="Stainier D."/>
            <person name="Suzuki M.M."/>
            <person name="Tassy O."/>
            <person name="Takatori N."/>
            <person name="Tokuoka M."/>
            <person name="Yagi K."/>
            <person name="Yoshizaki F."/>
            <person name="Wada S."/>
            <person name="Zhang C."/>
            <person name="Hyatt P.D."/>
            <person name="Larimer F."/>
            <person name="Detter C."/>
            <person name="Doggett N."/>
            <person name="Glavina T."/>
            <person name="Hawkins T."/>
            <person name="Richardson P."/>
            <person name="Lucas S."/>
            <person name="Kohara Y."/>
            <person name="Levine M."/>
            <person name="Satoh N."/>
            <person name="Rokhsar D.S."/>
        </authorList>
    </citation>
    <scope>NUCLEOTIDE SEQUENCE [LARGE SCALE GENOMIC DNA]</scope>
</reference>
<dbReference type="PANTHER" id="PTHR23288:SF17">
    <property type="entry name" value="RNA POLYMERASE II ELONGATION FACTOR ELL"/>
    <property type="match status" value="1"/>
</dbReference>
<feature type="region of interest" description="Disordered" evidence="7">
    <location>
        <begin position="280"/>
        <end position="342"/>
    </location>
</feature>
<dbReference type="InterPro" id="IPR019464">
    <property type="entry name" value="ELL_N"/>
</dbReference>
<dbReference type="InterPro" id="IPR042065">
    <property type="entry name" value="E3_ELL-like"/>
</dbReference>
<sequence>MAIDLSEGEYALQQNTSNIQIIQLKLTDSALRAVESYQNLQGDRVSKPTIRFNGNQGSIRIPTDGGNDTQTFTFQLSALNQSAAIDGVQQYYTGDTRGRISIMGAIQHKITVNANDESYNATRKRMTLVKEQEQKTSSIIWLIGCPITLPQVTSRLPIIHWPRESPSLIWIFYVNLFVCYNRINNSLLHKPFIERVTHYLALRPLKFQELMIRLSRDQGQPDAAKLRGILQQVAASRTVGMGVQEFVLNKQLLNEVHADWPGYTEEERVQVRRKLAEFTIKSSENRKRPAGGTPETATRDTPNTSPQSKNEDYTNPLRKKQRVSLYQKTSPSGPRSVSPLETSGMLSLSSTVAPAIISGKIAQLKEEETPSASFDRNSSPKKKNADENQRPGSANSRSSKPSPKPMARLSPKKPDPDVSPSKNSSLNTSTQRRSDQTRRANPPKQANEQNRANDSFAAFENQEAILDTSRNNPNKTQDEFLKKYKVIEGSDQRNKYRQDFSAEYKEYLLLYAKVAAEAKRFAEWQMQLKEQKEGTDQYKVIQRRVLHEYSKLKENAEYWKDRTRMQYLHRKLKHIKELVLQYDSRQAEIDRPRDSRREKRSRVPASDDDDDDPRAHAHNRSANVVRKRPVLTA</sequence>
<reference evidence="9" key="4">
    <citation type="submission" date="2025-09" db="UniProtKB">
        <authorList>
            <consortium name="Ensembl"/>
        </authorList>
    </citation>
    <scope>IDENTIFICATION</scope>
</reference>
<dbReference type="AlphaFoldDB" id="H2Y3S7"/>
<dbReference type="SUPFAM" id="SSF46785">
    <property type="entry name" value="Winged helix' DNA-binding domain"/>
    <property type="match status" value="1"/>
</dbReference>
<evidence type="ECO:0000256" key="2">
    <source>
        <dbReference type="ARBA" id="ARBA00009171"/>
    </source>
</evidence>
<feature type="region of interest" description="Disordered" evidence="7">
    <location>
        <begin position="363"/>
        <end position="453"/>
    </location>
</feature>
<evidence type="ECO:0000256" key="4">
    <source>
        <dbReference type="ARBA" id="ARBA00023163"/>
    </source>
</evidence>
<dbReference type="PROSITE" id="PS51980">
    <property type="entry name" value="OCEL"/>
    <property type="match status" value="1"/>
</dbReference>
<proteinExistence type="inferred from homology"/>
<evidence type="ECO:0000256" key="5">
    <source>
        <dbReference type="ARBA" id="ARBA00023242"/>
    </source>
</evidence>
<keyword evidence="5" id="KW-0539">Nucleus</keyword>
<dbReference type="Gene3D" id="6.10.140.340">
    <property type="match status" value="1"/>
</dbReference>
<feature type="compositionally biased region" description="Polar residues" evidence="7">
    <location>
        <begin position="390"/>
        <end position="401"/>
    </location>
</feature>
<comment type="similarity">
    <text evidence="2 6">Belongs to the ELL/occludin family.</text>
</comment>
<name>H2Y3S7_CIOIN</name>
<dbReference type="InterPro" id="IPR031176">
    <property type="entry name" value="ELL/occludin"/>
</dbReference>
<dbReference type="Pfam" id="PF10390">
    <property type="entry name" value="ELL"/>
    <property type="match status" value="1"/>
</dbReference>
<dbReference type="GO" id="GO:0000987">
    <property type="term" value="F:cis-regulatory region sequence-specific DNA binding"/>
    <property type="evidence" value="ECO:0000318"/>
    <property type="project" value="GO_Central"/>
</dbReference>
<keyword evidence="10" id="KW-1185">Reference proteome</keyword>
<feature type="compositionally biased region" description="Basic and acidic residues" evidence="7">
    <location>
        <begin position="586"/>
        <end position="597"/>
    </location>
</feature>
<dbReference type="InterPro" id="IPR010844">
    <property type="entry name" value="Occludin_ELL"/>
</dbReference>
<dbReference type="GO" id="GO:0008023">
    <property type="term" value="C:transcription elongation factor complex"/>
    <property type="evidence" value="ECO:0000318"/>
    <property type="project" value="GO_Central"/>
</dbReference>
<reference evidence="9" key="2">
    <citation type="journal article" date="2008" name="Genome Biol.">
        <title>Improved genome assembly and evidence-based global gene model set for the chordate Ciona intestinalis: new insight into intron and operon populations.</title>
        <authorList>
            <person name="Satou Y."/>
            <person name="Mineta K."/>
            <person name="Ogasawara M."/>
            <person name="Sasakura Y."/>
            <person name="Shoguchi E."/>
            <person name="Ueno K."/>
            <person name="Yamada L."/>
            <person name="Matsumoto J."/>
            <person name="Wasserscheid J."/>
            <person name="Dewar K."/>
            <person name="Wiley G.B."/>
            <person name="Macmil S.L."/>
            <person name="Roe B.A."/>
            <person name="Zeller R.W."/>
            <person name="Hastings K.E."/>
            <person name="Lemaire P."/>
            <person name="Lindquist E."/>
            <person name="Endo T."/>
            <person name="Hotta K."/>
            <person name="Inaba K."/>
        </authorList>
    </citation>
    <scope>NUCLEOTIDE SEQUENCE [LARGE SCALE GENOMIC DNA]</scope>
    <source>
        <strain evidence="9">wild type</strain>
    </source>
</reference>
<dbReference type="Ensembl" id="ENSCINT00000034385.1">
    <property type="protein sequence ID" value="ENSCINP00000036562.1"/>
    <property type="gene ID" value="ENSCING00000020235.1"/>
</dbReference>
<dbReference type="SUPFAM" id="SSF144292">
    <property type="entry name" value="occludin/ELL-like"/>
    <property type="match status" value="1"/>
</dbReference>
<dbReference type="GO" id="GO:0032968">
    <property type="term" value="P:positive regulation of transcription elongation by RNA polymerase II"/>
    <property type="evidence" value="ECO:0000318"/>
    <property type="project" value="GO_Central"/>
</dbReference>
<evidence type="ECO:0000259" key="8">
    <source>
        <dbReference type="PROSITE" id="PS51980"/>
    </source>
</evidence>
<feature type="domain" description="OCEL" evidence="8">
    <location>
        <begin position="478"/>
        <end position="587"/>
    </location>
</feature>
<dbReference type="Proteomes" id="UP000008144">
    <property type="component" value="Chromosome 11"/>
</dbReference>
<dbReference type="STRING" id="7719.ENSCINP00000036562"/>
<dbReference type="Gene3D" id="1.10.10.2670">
    <property type="entry name" value="E3 ubiquitin-protein ligase"/>
    <property type="match status" value="1"/>
</dbReference>
<feature type="compositionally biased region" description="Polar residues" evidence="7">
    <location>
        <begin position="444"/>
        <end position="453"/>
    </location>
</feature>
<dbReference type="EMBL" id="EAAA01000667">
    <property type="status" value="NOT_ANNOTATED_CDS"/>
    <property type="molecule type" value="Genomic_DNA"/>
</dbReference>
<dbReference type="InParanoid" id="H2Y3S7"/>
<feature type="compositionally biased region" description="Low complexity" evidence="7">
    <location>
        <begin position="418"/>
        <end position="431"/>
    </location>
</feature>
<comment type="subcellular location">
    <subcellularLocation>
        <location evidence="1">Nucleus</location>
    </subcellularLocation>
</comment>
<keyword evidence="3" id="KW-0805">Transcription regulation</keyword>
<evidence type="ECO:0000313" key="10">
    <source>
        <dbReference type="Proteomes" id="UP000008144"/>
    </source>
</evidence>
<dbReference type="PANTHER" id="PTHR23288">
    <property type="entry name" value="OCCLUDIN AND RNA POLYMERASE II ELONGATION FACTOR ELL"/>
    <property type="match status" value="1"/>
</dbReference>
<dbReference type="GO" id="GO:0006368">
    <property type="term" value="P:transcription elongation by RNA polymerase II"/>
    <property type="evidence" value="ECO:0007669"/>
    <property type="project" value="InterPro"/>
</dbReference>
<evidence type="ECO:0000256" key="3">
    <source>
        <dbReference type="ARBA" id="ARBA00023015"/>
    </source>
</evidence>